<proteinExistence type="predicted"/>
<protein>
    <submittedName>
        <fullName evidence="1">Uncharacterized protein</fullName>
    </submittedName>
</protein>
<evidence type="ECO:0000313" key="1">
    <source>
        <dbReference type="EMBL" id="KAJ8620258.1"/>
    </source>
</evidence>
<organism evidence="1 2">
    <name type="scientific">Persea americana</name>
    <name type="common">Avocado</name>
    <dbReference type="NCBI Taxonomy" id="3435"/>
    <lineage>
        <taxon>Eukaryota</taxon>
        <taxon>Viridiplantae</taxon>
        <taxon>Streptophyta</taxon>
        <taxon>Embryophyta</taxon>
        <taxon>Tracheophyta</taxon>
        <taxon>Spermatophyta</taxon>
        <taxon>Magnoliopsida</taxon>
        <taxon>Magnoliidae</taxon>
        <taxon>Laurales</taxon>
        <taxon>Lauraceae</taxon>
        <taxon>Persea</taxon>
    </lineage>
</organism>
<gene>
    <name evidence="1" type="ORF">MRB53_028787</name>
</gene>
<sequence length="193" mass="21201">MRPVTGLGGFGTGCVTDGYRPAPTAIPSIWCLVIYSGLPPHHSAQEERTCSKMKGASRKKERGGGNEDSKNKKMKKEFIIEDGEVLESSDSFPSLAVFEFPWNKDKKIVPELDDWTLDDVFSSSLIDDQFQLDGDGLCRIPSDSSLGFQDDTMEELWPSKKEEIDGADSIWGCVLSQPLSIKTGKVSSCSSLK</sequence>
<accession>A0ACC2KGP8</accession>
<name>A0ACC2KGP8_PERAE</name>
<keyword evidence="2" id="KW-1185">Reference proteome</keyword>
<reference evidence="1 2" key="1">
    <citation type="journal article" date="2022" name="Hortic Res">
        <title>A haplotype resolved chromosomal level avocado genome allows analysis of novel avocado genes.</title>
        <authorList>
            <person name="Nath O."/>
            <person name="Fletcher S.J."/>
            <person name="Hayward A."/>
            <person name="Shaw L.M."/>
            <person name="Masouleh A.K."/>
            <person name="Furtado A."/>
            <person name="Henry R.J."/>
            <person name="Mitter N."/>
        </authorList>
    </citation>
    <scope>NUCLEOTIDE SEQUENCE [LARGE SCALE GENOMIC DNA]</scope>
    <source>
        <strain evidence="2">cv. Hass</strain>
    </source>
</reference>
<dbReference type="EMBL" id="CM056817">
    <property type="protein sequence ID" value="KAJ8620258.1"/>
    <property type="molecule type" value="Genomic_DNA"/>
</dbReference>
<dbReference type="Proteomes" id="UP001234297">
    <property type="component" value="Chromosome 9"/>
</dbReference>
<evidence type="ECO:0000313" key="2">
    <source>
        <dbReference type="Proteomes" id="UP001234297"/>
    </source>
</evidence>
<comment type="caution">
    <text evidence="1">The sequence shown here is derived from an EMBL/GenBank/DDBJ whole genome shotgun (WGS) entry which is preliminary data.</text>
</comment>